<accession>A0A410RML3</accession>
<proteinExistence type="predicted"/>
<organism evidence="9 10">
    <name type="scientific">Corallococcus coralloides</name>
    <name type="common">Myxococcus coralloides</name>
    <dbReference type="NCBI Taxonomy" id="184914"/>
    <lineage>
        <taxon>Bacteria</taxon>
        <taxon>Pseudomonadati</taxon>
        <taxon>Myxococcota</taxon>
        <taxon>Myxococcia</taxon>
        <taxon>Myxococcales</taxon>
        <taxon>Cystobacterineae</taxon>
        <taxon>Myxococcaceae</taxon>
        <taxon>Corallococcus</taxon>
    </lineage>
</organism>
<dbReference type="EMBL" id="CP034669">
    <property type="protein sequence ID" value="QAT83159.1"/>
    <property type="molecule type" value="Genomic_DNA"/>
</dbReference>
<evidence type="ECO:0000259" key="8">
    <source>
        <dbReference type="Pfam" id="PF03264"/>
    </source>
</evidence>
<keyword evidence="7" id="KW-0812">Transmembrane</keyword>
<evidence type="ECO:0000313" key="9">
    <source>
        <dbReference type="EMBL" id="QAT83159.1"/>
    </source>
</evidence>
<keyword evidence="6" id="KW-0408">Iron</keyword>
<keyword evidence="3" id="KW-0349">Heme</keyword>
<dbReference type="GO" id="GO:0030313">
    <property type="term" value="C:cell envelope"/>
    <property type="evidence" value="ECO:0007669"/>
    <property type="project" value="UniProtKB-SubCell"/>
</dbReference>
<evidence type="ECO:0000256" key="5">
    <source>
        <dbReference type="ARBA" id="ARBA00022982"/>
    </source>
</evidence>
<dbReference type="AlphaFoldDB" id="A0A410RML3"/>
<dbReference type="GO" id="GO:0046872">
    <property type="term" value="F:metal ion binding"/>
    <property type="evidence" value="ECO:0007669"/>
    <property type="project" value="UniProtKB-KW"/>
</dbReference>
<feature type="domain" description="NapC/NirT cytochrome c N-terminal" evidence="8">
    <location>
        <begin position="50"/>
        <end position="138"/>
    </location>
</feature>
<dbReference type="Proteomes" id="UP000288758">
    <property type="component" value="Chromosome"/>
</dbReference>
<evidence type="ECO:0000256" key="7">
    <source>
        <dbReference type="SAM" id="Phobius"/>
    </source>
</evidence>
<evidence type="ECO:0000256" key="4">
    <source>
        <dbReference type="ARBA" id="ARBA00022723"/>
    </source>
</evidence>
<keyword evidence="5" id="KW-0249">Electron transport</keyword>
<keyword evidence="7" id="KW-0472">Membrane</keyword>
<dbReference type="Gene3D" id="1.10.3820.10">
    <property type="entry name" value="Di-heme elbow motif domain"/>
    <property type="match status" value="1"/>
</dbReference>
<evidence type="ECO:0000256" key="2">
    <source>
        <dbReference type="ARBA" id="ARBA00022448"/>
    </source>
</evidence>
<keyword evidence="7" id="KW-1133">Transmembrane helix</keyword>
<evidence type="ECO:0000256" key="1">
    <source>
        <dbReference type="ARBA" id="ARBA00004196"/>
    </source>
</evidence>
<dbReference type="SUPFAM" id="SSF48695">
    <property type="entry name" value="Multiheme cytochromes"/>
    <property type="match status" value="1"/>
</dbReference>
<comment type="subcellular location">
    <subcellularLocation>
        <location evidence="1">Cell envelope</location>
    </subcellularLocation>
</comment>
<evidence type="ECO:0000313" key="10">
    <source>
        <dbReference type="Proteomes" id="UP000288758"/>
    </source>
</evidence>
<name>A0A410RML3_CORCK</name>
<keyword evidence="2" id="KW-0813">Transport</keyword>
<feature type="transmembrane region" description="Helical" evidence="7">
    <location>
        <begin position="6"/>
        <end position="26"/>
    </location>
</feature>
<dbReference type="InterPro" id="IPR038266">
    <property type="entry name" value="NapC/NirT_cytc_sf"/>
</dbReference>
<sequence length="208" mass="22814">MEAPLPTLMIVIVSAVAVLVAMIAHAAGQLTANRLGRLVLLGGLALLPLAVSGAGVAVGVRESSQTSFCMGCHEMERYGQSLFVDNPNALAAVHYQKRLINRDSTCFSCHTDYALFGDAKAKLNGLRHVWVHYFGTIPPEPRLYQPYPNYNCLHCHNDARGYLEAGPHRELQAELQSGARSCLSCHDLAHDLEGVKAQNFWLPERPRP</sequence>
<dbReference type="InterPro" id="IPR005126">
    <property type="entry name" value="NapC/NirT_cyt_c_N"/>
</dbReference>
<dbReference type="InterPro" id="IPR036280">
    <property type="entry name" value="Multihaem_cyt_sf"/>
</dbReference>
<dbReference type="Pfam" id="PF03264">
    <property type="entry name" value="Cytochrom_NNT"/>
    <property type="match status" value="1"/>
</dbReference>
<protein>
    <submittedName>
        <fullName evidence="9">Cytochrome c-type protein NapC</fullName>
    </submittedName>
</protein>
<gene>
    <name evidence="9" type="primary">napC</name>
    <name evidence="9" type="ORF">EJ065_1559</name>
</gene>
<feature type="transmembrane region" description="Helical" evidence="7">
    <location>
        <begin position="38"/>
        <end position="60"/>
    </location>
</feature>
<evidence type="ECO:0000256" key="3">
    <source>
        <dbReference type="ARBA" id="ARBA00022617"/>
    </source>
</evidence>
<reference evidence="9 10" key="1">
    <citation type="submission" date="2018-12" db="EMBL/GenBank/DDBJ databases">
        <title>Complete Genome Sequence of the Corallopyronin A producing Myxobacterium Corallococcus coralloides B035.</title>
        <authorList>
            <person name="Bouhired S.M."/>
            <person name="Rupp O."/>
            <person name="Blom J."/>
            <person name="Schaeberle T.F."/>
            <person name="Kehraus S."/>
            <person name="Schiefer A."/>
            <person name="Pfarr K."/>
            <person name="Goesmann A."/>
            <person name="Hoerauf A."/>
            <person name="Koenig G.M."/>
        </authorList>
    </citation>
    <scope>NUCLEOTIDE SEQUENCE [LARGE SCALE GENOMIC DNA]</scope>
    <source>
        <strain evidence="9 10">B035</strain>
    </source>
</reference>
<evidence type="ECO:0000256" key="6">
    <source>
        <dbReference type="ARBA" id="ARBA00023004"/>
    </source>
</evidence>
<keyword evidence="4" id="KW-0479">Metal-binding</keyword>